<comment type="caution">
    <text evidence="4">The sequence shown here is derived from an EMBL/GenBank/DDBJ whole genome shotgun (WGS) entry which is preliminary data.</text>
</comment>
<dbReference type="EMBL" id="JALGBH010000001">
    <property type="protein sequence ID" value="MCJ0741436.1"/>
    <property type="molecule type" value="Genomic_DNA"/>
</dbReference>
<dbReference type="Proteomes" id="UP001165460">
    <property type="component" value="Unassembled WGS sequence"/>
</dbReference>
<evidence type="ECO:0000256" key="2">
    <source>
        <dbReference type="ARBA" id="ARBA00011245"/>
    </source>
</evidence>
<dbReference type="InterPro" id="IPR037481">
    <property type="entry name" value="LacX"/>
</dbReference>
<protein>
    <submittedName>
        <fullName evidence="4">Aldose 1-epimerase family protein</fullName>
    </submittedName>
</protein>
<evidence type="ECO:0000313" key="4">
    <source>
        <dbReference type="EMBL" id="MCJ0741436.1"/>
    </source>
</evidence>
<keyword evidence="3" id="KW-0106">Calcium</keyword>
<evidence type="ECO:0000256" key="1">
    <source>
        <dbReference type="ARBA" id="ARBA00001913"/>
    </source>
</evidence>
<organism evidence="4 5">
    <name type="scientific">Pedobacter montanisoli</name>
    <dbReference type="NCBI Taxonomy" id="2923277"/>
    <lineage>
        <taxon>Bacteria</taxon>
        <taxon>Pseudomonadati</taxon>
        <taxon>Bacteroidota</taxon>
        <taxon>Sphingobacteriia</taxon>
        <taxon>Sphingobacteriales</taxon>
        <taxon>Sphingobacteriaceae</taxon>
        <taxon>Pedobacter</taxon>
    </lineage>
</organism>
<proteinExistence type="predicted"/>
<comment type="subunit">
    <text evidence="2">Monomer.</text>
</comment>
<dbReference type="CDD" id="cd09024">
    <property type="entry name" value="Aldose_epim_lacX"/>
    <property type="match status" value="1"/>
</dbReference>
<sequence length="289" mass="33285">MPITLSNKYLNAEFKLKGAELIRLKDIKNNRELLWNADSQYWGKHSPILFPIVGALKDDTYYYNDIVYKLPRHGFARDMNFTLLQQTETEVLLSLSATEETLEHYPFLFQLNVRYQLLEHTLICSYEIENPSQTPLLFSIGAHPAFAVPVNGQGTYEDYYLSFDEDKQLNCLNIKDNLITDELTIIALELGKLPLKHELFYNDALVLKDLKSKKIRLNNTKNEHGLCFSFEGFPYFGIWSAHDANFVCLEPWCGIADGKQHNQQLTDKEGIISLDGGGKWKRSWSVGCY</sequence>
<dbReference type="InterPro" id="IPR011013">
    <property type="entry name" value="Gal_mutarotase_sf_dom"/>
</dbReference>
<dbReference type="SUPFAM" id="SSF74650">
    <property type="entry name" value="Galactose mutarotase-like"/>
    <property type="match status" value="1"/>
</dbReference>
<dbReference type="InterPro" id="IPR008183">
    <property type="entry name" value="Aldose_1/G6P_1-epimerase"/>
</dbReference>
<evidence type="ECO:0000256" key="3">
    <source>
        <dbReference type="ARBA" id="ARBA00022837"/>
    </source>
</evidence>
<keyword evidence="5" id="KW-1185">Reference proteome</keyword>
<name>A0ABS9ZS87_9SPHI</name>
<dbReference type="PANTHER" id="PTHR11122">
    <property type="entry name" value="APOSPORY-ASSOCIATED PROTEIN C-RELATED"/>
    <property type="match status" value="1"/>
</dbReference>
<reference evidence="4" key="1">
    <citation type="submission" date="2022-03" db="EMBL/GenBank/DDBJ databases">
        <authorList>
            <person name="Woo C.Y."/>
        </authorList>
    </citation>
    <scope>NUCLEOTIDE SEQUENCE</scope>
    <source>
        <strain evidence="4">CYS-01</strain>
    </source>
</reference>
<dbReference type="PANTHER" id="PTHR11122:SF13">
    <property type="entry name" value="GLUCOSE-6-PHOSPHATE 1-EPIMERASE"/>
    <property type="match status" value="1"/>
</dbReference>
<dbReference type="Gene3D" id="2.70.98.10">
    <property type="match status" value="1"/>
</dbReference>
<dbReference type="InterPro" id="IPR014718">
    <property type="entry name" value="GH-type_carb-bd"/>
</dbReference>
<accession>A0ABS9ZS87</accession>
<gene>
    <name evidence="4" type="ORF">MMF97_01855</name>
</gene>
<evidence type="ECO:0000313" key="5">
    <source>
        <dbReference type="Proteomes" id="UP001165460"/>
    </source>
</evidence>
<dbReference type="RefSeq" id="WP_243358166.1">
    <property type="nucleotide sequence ID" value="NZ_JALGBH010000001.1"/>
</dbReference>
<dbReference type="Pfam" id="PF01263">
    <property type="entry name" value="Aldose_epim"/>
    <property type="match status" value="1"/>
</dbReference>
<comment type="cofactor">
    <cofactor evidence="1">
        <name>Ca(2+)</name>
        <dbReference type="ChEBI" id="CHEBI:29108"/>
    </cofactor>
</comment>